<keyword evidence="2" id="KW-1185">Reference proteome</keyword>
<sequence length="142" mass="15571">MPSDPFDLQRFIAAQEQAYAPALAELWAGRKRTHWVWYIFPQLRGLGFSAMAQAYGMAGLDEARAYLEHPLLGARLVECVQAMLAHTGLPAAGILGEIDAIKFRSCLTLFVAAGGQPVFHEALQRFFAGLPDAQTLALLQQN</sequence>
<dbReference type="EMBL" id="CP136921">
    <property type="protein sequence ID" value="WOO33144.1"/>
    <property type="molecule type" value="Genomic_DNA"/>
</dbReference>
<dbReference type="Pfam" id="PF08837">
    <property type="entry name" value="DUF1810"/>
    <property type="match status" value="1"/>
</dbReference>
<dbReference type="InterPro" id="IPR036287">
    <property type="entry name" value="Rv1873-like_sf"/>
</dbReference>
<protein>
    <submittedName>
        <fullName evidence="1">DUF1810 domain-containing protein</fullName>
    </submittedName>
</protein>
<proteinExistence type="predicted"/>
<accession>A0ABZ0J608</accession>
<dbReference type="InterPro" id="IPR014937">
    <property type="entry name" value="DUF1810"/>
</dbReference>
<dbReference type="Proteomes" id="UP001303211">
    <property type="component" value="Chromosome"/>
</dbReference>
<evidence type="ECO:0000313" key="1">
    <source>
        <dbReference type="EMBL" id="WOO33144.1"/>
    </source>
</evidence>
<dbReference type="RefSeq" id="WP_317702546.1">
    <property type="nucleotide sequence ID" value="NZ_CP136921.1"/>
</dbReference>
<gene>
    <name evidence="1" type="ORF">P4826_03360</name>
</gene>
<reference evidence="1 2" key="1">
    <citation type="submission" date="2023-03" db="EMBL/GenBank/DDBJ databases">
        <title>Diaphorobacter basophil sp. nov., isolated from a sewage-treatment plant.</title>
        <authorList>
            <person name="Yang K."/>
        </authorList>
    </citation>
    <scope>NUCLEOTIDE SEQUENCE [LARGE SCALE GENOMIC DNA]</scope>
    <source>
        <strain evidence="1 2">Y-1</strain>
    </source>
</reference>
<evidence type="ECO:0000313" key="2">
    <source>
        <dbReference type="Proteomes" id="UP001303211"/>
    </source>
</evidence>
<dbReference type="SUPFAM" id="SSF140736">
    <property type="entry name" value="Rv1873-like"/>
    <property type="match status" value="1"/>
</dbReference>
<name>A0ABZ0J608_9BURK</name>
<organism evidence="1 2">
    <name type="scientific">Diaphorobacter limosus</name>
    <dbReference type="NCBI Taxonomy" id="3036128"/>
    <lineage>
        <taxon>Bacteria</taxon>
        <taxon>Pseudomonadati</taxon>
        <taxon>Pseudomonadota</taxon>
        <taxon>Betaproteobacteria</taxon>
        <taxon>Burkholderiales</taxon>
        <taxon>Comamonadaceae</taxon>
        <taxon>Diaphorobacter</taxon>
    </lineage>
</organism>
<dbReference type="Gene3D" id="1.25.40.380">
    <property type="entry name" value="Protein of unknown function DUF1810"/>
    <property type="match status" value="1"/>
</dbReference>
<dbReference type="PIRSF" id="PIRSF008546">
    <property type="entry name" value="UCP008546"/>
    <property type="match status" value="1"/>
</dbReference>